<evidence type="ECO:0000313" key="2">
    <source>
        <dbReference type="EMBL" id="NGO65071.1"/>
    </source>
</evidence>
<dbReference type="SUPFAM" id="SSF46894">
    <property type="entry name" value="C-terminal effector domain of the bipartite response regulators"/>
    <property type="match status" value="1"/>
</dbReference>
<dbReference type="RefSeq" id="WP_163902624.1">
    <property type="nucleotide sequence ID" value="NZ_CP048427.1"/>
</dbReference>
<protein>
    <submittedName>
        <fullName evidence="2">LuxR family transcriptional regulator</fullName>
    </submittedName>
</protein>
<dbReference type="InterPro" id="IPR000792">
    <property type="entry name" value="Tscrpt_reg_LuxR_C"/>
</dbReference>
<keyword evidence="3" id="KW-1185">Reference proteome</keyword>
<dbReference type="Gene3D" id="1.10.10.10">
    <property type="entry name" value="Winged helix-like DNA-binding domain superfamily/Winged helix DNA-binding domain"/>
    <property type="match status" value="1"/>
</dbReference>
<dbReference type="InterPro" id="IPR036388">
    <property type="entry name" value="WH-like_DNA-bd_sf"/>
</dbReference>
<organism evidence="2 3">
    <name type="scientific">Rhizobium daejeonense</name>
    <dbReference type="NCBI Taxonomy" id="240521"/>
    <lineage>
        <taxon>Bacteria</taxon>
        <taxon>Pseudomonadati</taxon>
        <taxon>Pseudomonadota</taxon>
        <taxon>Alphaproteobacteria</taxon>
        <taxon>Hyphomicrobiales</taxon>
        <taxon>Rhizobiaceae</taxon>
        <taxon>Rhizobium/Agrobacterium group</taxon>
        <taxon>Rhizobium</taxon>
    </lineage>
</organism>
<dbReference type="GO" id="GO:0006355">
    <property type="term" value="P:regulation of DNA-templated transcription"/>
    <property type="evidence" value="ECO:0007669"/>
    <property type="project" value="InterPro"/>
</dbReference>
<dbReference type="AlphaFoldDB" id="A0A6M1S482"/>
<comment type="caution">
    <text evidence="2">The sequence shown here is derived from an EMBL/GenBank/DDBJ whole genome shotgun (WGS) entry which is preliminary data.</text>
</comment>
<accession>A0A6M1S482</accession>
<dbReference type="InterPro" id="IPR016032">
    <property type="entry name" value="Sig_transdc_resp-reg_C-effctor"/>
</dbReference>
<evidence type="ECO:0000259" key="1">
    <source>
        <dbReference type="PROSITE" id="PS50043"/>
    </source>
</evidence>
<dbReference type="SMART" id="SM00421">
    <property type="entry name" value="HTH_LUXR"/>
    <property type="match status" value="1"/>
</dbReference>
<dbReference type="GO" id="GO:0003677">
    <property type="term" value="F:DNA binding"/>
    <property type="evidence" value="ECO:0007669"/>
    <property type="project" value="InterPro"/>
</dbReference>
<dbReference type="PROSITE" id="PS50043">
    <property type="entry name" value="HTH_LUXR_2"/>
    <property type="match status" value="1"/>
</dbReference>
<reference evidence="2 3" key="1">
    <citation type="submission" date="2020-02" db="EMBL/GenBank/DDBJ databases">
        <title>Genome sequence of the type strain CCBAU10050 of Rhizobium daejeonense.</title>
        <authorList>
            <person name="Gao J."/>
            <person name="Sun J."/>
        </authorList>
    </citation>
    <scope>NUCLEOTIDE SEQUENCE [LARGE SCALE GENOMIC DNA]</scope>
    <source>
        <strain evidence="2 3">CCBAU10050</strain>
    </source>
</reference>
<feature type="domain" description="HTH luxR-type" evidence="1">
    <location>
        <begin position="10"/>
        <end position="75"/>
    </location>
</feature>
<dbReference type="Proteomes" id="UP000477849">
    <property type="component" value="Unassembled WGS sequence"/>
</dbReference>
<proteinExistence type="predicted"/>
<name>A0A6M1S482_9HYPH</name>
<sequence>MTKLIASGSEPRDGAVLSKPEIQCLTLVAEGKRPLDICNLLVLAEIQVEDLLQSAQQKLGARNRMHAVSLAMLAGAIRHESHSKPE</sequence>
<evidence type="ECO:0000313" key="3">
    <source>
        <dbReference type="Proteomes" id="UP000477849"/>
    </source>
</evidence>
<gene>
    <name evidence="2" type="ORF">G6N76_15485</name>
</gene>
<dbReference type="EMBL" id="JAAKZH010000004">
    <property type="protein sequence ID" value="NGO65071.1"/>
    <property type="molecule type" value="Genomic_DNA"/>
</dbReference>
<dbReference type="Pfam" id="PF00196">
    <property type="entry name" value="GerE"/>
    <property type="match status" value="1"/>
</dbReference>